<dbReference type="InterPro" id="IPR036866">
    <property type="entry name" value="RibonucZ/Hydroxyglut_hydro"/>
</dbReference>
<dbReference type="Proteomes" id="UP000886355">
    <property type="component" value="Unassembled WGS sequence"/>
</dbReference>
<reference evidence="3" key="1">
    <citation type="journal article" date="2020" name="mSystems">
        <title>Genome- and Community-Level Interaction Insights into Carbon Utilization and Element Cycling Functions of Hydrothermarchaeota in Hydrothermal Sediment.</title>
        <authorList>
            <person name="Zhou Z."/>
            <person name="Liu Y."/>
            <person name="Xu W."/>
            <person name="Pan J."/>
            <person name="Luo Z.H."/>
            <person name="Li M."/>
        </authorList>
    </citation>
    <scope>NUCLEOTIDE SEQUENCE [LARGE SCALE GENOMIC DNA]</scope>
    <source>
        <strain evidence="3">HyVt-19</strain>
    </source>
</reference>
<accession>A0A7C0WRV8</accession>
<sequence>MRVLPNLLVFPWESMTENNCNTYVISGDKNILIDPGHYHLLPQLEGKMRRDGLFFDDIDLVLATHPHPDHIEGAAAWNDKDCLIAAHLDAVEFMERYEKFWEDTTRRTLPVINFDFLLKEGKLKVGEHTLRVIGTPGHCPGSVCFFWEEGKVLFSGDVIFFQSFGRFDLPGGDPLELFQSIEKLVQIDAEVLAPGHGPAIQGRGSVKQNFYIVLELFQQMVAEEVKRNGGSVKL</sequence>
<evidence type="ECO:0000313" key="3">
    <source>
        <dbReference type="EMBL" id="HDL89874.1"/>
    </source>
</evidence>
<dbReference type="Gene3D" id="3.60.15.10">
    <property type="entry name" value="Ribonuclease Z/Hydroxyacylglutathione hydrolase-like"/>
    <property type="match status" value="1"/>
</dbReference>
<comment type="caution">
    <text evidence="3">The sequence shown here is derived from an EMBL/GenBank/DDBJ whole genome shotgun (WGS) entry which is preliminary data.</text>
</comment>
<dbReference type="InterPro" id="IPR001279">
    <property type="entry name" value="Metallo-B-lactamas"/>
</dbReference>
<protein>
    <submittedName>
        <fullName evidence="3">MBL fold metallo-hydrolase</fullName>
    </submittedName>
</protein>
<dbReference type="PANTHER" id="PTHR42951:SF4">
    <property type="entry name" value="ACYL-COENZYME A THIOESTERASE MBLAC2"/>
    <property type="match status" value="1"/>
</dbReference>
<dbReference type="EMBL" id="DQZW01000145">
    <property type="protein sequence ID" value="HDL89874.1"/>
    <property type="molecule type" value="Genomic_DNA"/>
</dbReference>
<dbReference type="InterPro" id="IPR050855">
    <property type="entry name" value="NDM-1-like"/>
</dbReference>
<name>A0A7C0WRV8_9BACT</name>
<proteinExistence type="inferred from homology"/>
<dbReference type="CDD" id="cd06262">
    <property type="entry name" value="metallo-hydrolase-like_MBL-fold"/>
    <property type="match status" value="1"/>
</dbReference>
<dbReference type="AlphaFoldDB" id="A0A7C0WRV8"/>
<gene>
    <name evidence="3" type="ORF">ENG14_03115</name>
</gene>
<evidence type="ECO:0000259" key="2">
    <source>
        <dbReference type="SMART" id="SM00849"/>
    </source>
</evidence>
<dbReference type="SMART" id="SM00849">
    <property type="entry name" value="Lactamase_B"/>
    <property type="match status" value="1"/>
</dbReference>
<feature type="domain" description="Metallo-beta-lactamase" evidence="2">
    <location>
        <begin position="19"/>
        <end position="196"/>
    </location>
</feature>
<dbReference type="SUPFAM" id="SSF56281">
    <property type="entry name" value="Metallo-hydrolase/oxidoreductase"/>
    <property type="match status" value="1"/>
</dbReference>
<comment type="similarity">
    <text evidence="1">Belongs to the metallo-beta-lactamase superfamily. Class-B beta-lactamase family.</text>
</comment>
<organism evidence="3">
    <name type="scientific">Thermodesulforhabdus norvegica</name>
    <dbReference type="NCBI Taxonomy" id="39841"/>
    <lineage>
        <taxon>Bacteria</taxon>
        <taxon>Pseudomonadati</taxon>
        <taxon>Thermodesulfobacteriota</taxon>
        <taxon>Syntrophobacteria</taxon>
        <taxon>Syntrophobacterales</taxon>
        <taxon>Thermodesulforhabdaceae</taxon>
        <taxon>Thermodesulforhabdus</taxon>
    </lineage>
</organism>
<dbReference type="Pfam" id="PF00753">
    <property type="entry name" value="Lactamase_B"/>
    <property type="match status" value="1"/>
</dbReference>
<evidence type="ECO:0000256" key="1">
    <source>
        <dbReference type="ARBA" id="ARBA00005250"/>
    </source>
</evidence>
<dbReference type="GO" id="GO:0017001">
    <property type="term" value="P:antibiotic catabolic process"/>
    <property type="evidence" value="ECO:0007669"/>
    <property type="project" value="UniProtKB-ARBA"/>
</dbReference>
<dbReference type="PANTHER" id="PTHR42951">
    <property type="entry name" value="METALLO-BETA-LACTAMASE DOMAIN-CONTAINING"/>
    <property type="match status" value="1"/>
</dbReference>